<evidence type="ECO:0000256" key="1">
    <source>
        <dbReference type="SAM" id="SignalP"/>
    </source>
</evidence>
<reference evidence="2 3" key="1">
    <citation type="journal article" date="2017" name="Nat. Ecol. Evol.">
        <title>Scallop genome provides insights into evolution of bilaterian karyotype and development.</title>
        <authorList>
            <person name="Wang S."/>
            <person name="Zhang J."/>
            <person name="Jiao W."/>
            <person name="Li J."/>
            <person name="Xun X."/>
            <person name="Sun Y."/>
            <person name="Guo X."/>
            <person name="Huan P."/>
            <person name="Dong B."/>
            <person name="Zhang L."/>
            <person name="Hu X."/>
            <person name="Sun X."/>
            <person name="Wang J."/>
            <person name="Zhao C."/>
            <person name="Wang Y."/>
            <person name="Wang D."/>
            <person name="Huang X."/>
            <person name="Wang R."/>
            <person name="Lv J."/>
            <person name="Li Y."/>
            <person name="Zhang Z."/>
            <person name="Liu B."/>
            <person name="Lu W."/>
            <person name="Hui Y."/>
            <person name="Liang J."/>
            <person name="Zhou Z."/>
            <person name="Hou R."/>
            <person name="Li X."/>
            <person name="Liu Y."/>
            <person name="Li H."/>
            <person name="Ning X."/>
            <person name="Lin Y."/>
            <person name="Zhao L."/>
            <person name="Xing Q."/>
            <person name="Dou J."/>
            <person name="Li Y."/>
            <person name="Mao J."/>
            <person name="Guo H."/>
            <person name="Dou H."/>
            <person name="Li T."/>
            <person name="Mu C."/>
            <person name="Jiang W."/>
            <person name="Fu Q."/>
            <person name="Fu X."/>
            <person name="Miao Y."/>
            <person name="Liu J."/>
            <person name="Yu Q."/>
            <person name="Li R."/>
            <person name="Liao H."/>
            <person name="Li X."/>
            <person name="Kong Y."/>
            <person name="Jiang Z."/>
            <person name="Chourrout D."/>
            <person name="Li R."/>
            <person name="Bao Z."/>
        </authorList>
    </citation>
    <scope>NUCLEOTIDE SEQUENCE [LARGE SCALE GENOMIC DNA]</scope>
    <source>
        <strain evidence="2 3">PY_sf001</strain>
    </source>
</reference>
<proteinExistence type="predicted"/>
<dbReference type="AlphaFoldDB" id="A0A210Q500"/>
<feature type="signal peptide" evidence="1">
    <location>
        <begin position="1"/>
        <end position="28"/>
    </location>
</feature>
<dbReference type="EMBL" id="NEDP02004994">
    <property type="protein sequence ID" value="OWF43820.1"/>
    <property type="molecule type" value="Genomic_DNA"/>
</dbReference>
<accession>A0A210Q500</accession>
<evidence type="ECO:0000313" key="3">
    <source>
        <dbReference type="Proteomes" id="UP000242188"/>
    </source>
</evidence>
<name>A0A210Q500_MIZYE</name>
<keyword evidence="1" id="KW-0732">Signal</keyword>
<dbReference type="Proteomes" id="UP000242188">
    <property type="component" value="Unassembled WGS sequence"/>
</dbReference>
<evidence type="ECO:0000313" key="2">
    <source>
        <dbReference type="EMBL" id="OWF43820.1"/>
    </source>
</evidence>
<protein>
    <submittedName>
        <fullName evidence="2">Uncharacterized protein</fullName>
    </submittedName>
</protein>
<sequence>MMGRRPTSGNLFYEVGLLVFASLRLVDAQLFLRALNPKQTIKLNQCREVCGDEYFDCKIGKCDGGEYVSEKGYGLCVDLCKDSFYSCLDDCKTRVTPVSTTPAERATLPPGVNEIIRNLHTAKDISEFNMKFLHGPNAQNQAQTDNTANAEPNVNIPMFAGKNYLNKLNTVRPFSFTGVRS</sequence>
<comment type="caution">
    <text evidence="2">The sequence shown here is derived from an EMBL/GenBank/DDBJ whole genome shotgun (WGS) entry which is preliminary data.</text>
</comment>
<organism evidence="2 3">
    <name type="scientific">Mizuhopecten yessoensis</name>
    <name type="common">Japanese scallop</name>
    <name type="synonym">Patinopecten yessoensis</name>
    <dbReference type="NCBI Taxonomy" id="6573"/>
    <lineage>
        <taxon>Eukaryota</taxon>
        <taxon>Metazoa</taxon>
        <taxon>Spiralia</taxon>
        <taxon>Lophotrochozoa</taxon>
        <taxon>Mollusca</taxon>
        <taxon>Bivalvia</taxon>
        <taxon>Autobranchia</taxon>
        <taxon>Pteriomorphia</taxon>
        <taxon>Pectinida</taxon>
        <taxon>Pectinoidea</taxon>
        <taxon>Pectinidae</taxon>
        <taxon>Mizuhopecten</taxon>
    </lineage>
</organism>
<keyword evidence="3" id="KW-1185">Reference proteome</keyword>
<gene>
    <name evidence="2" type="ORF">KP79_PYT10193</name>
</gene>
<feature type="chain" id="PRO_5012735941" evidence="1">
    <location>
        <begin position="29"/>
        <end position="181"/>
    </location>
</feature>